<keyword evidence="2" id="KW-1185">Reference proteome</keyword>
<dbReference type="RefSeq" id="WP_074297141.1">
    <property type="nucleotide sequence ID" value="NZ_FSRU01000001.1"/>
</dbReference>
<dbReference type="EMBL" id="FSRU01000001">
    <property type="protein sequence ID" value="SIO14495.1"/>
    <property type="molecule type" value="Genomic_DNA"/>
</dbReference>
<accession>A0A1N6H457</accession>
<gene>
    <name evidence="1" type="ORF">SAMN05444165_1152</name>
</gene>
<proteinExistence type="predicted"/>
<reference evidence="1 2" key="1">
    <citation type="submission" date="2016-11" db="EMBL/GenBank/DDBJ databases">
        <authorList>
            <person name="Jaros S."/>
            <person name="Januszkiewicz K."/>
            <person name="Wedrychowicz H."/>
        </authorList>
    </citation>
    <scope>NUCLEOTIDE SEQUENCE [LARGE SCALE GENOMIC DNA]</scope>
    <source>
        <strain evidence="1 2">GAS95</strain>
    </source>
</reference>
<dbReference type="OrthoDB" id="9005660at2"/>
<name>A0A1N6H457_9BURK</name>
<dbReference type="InterPro" id="IPR021317">
    <property type="entry name" value="DUF2917"/>
</dbReference>
<dbReference type="Proteomes" id="UP000185151">
    <property type="component" value="Unassembled WGS sequence"/>
</dbReference>
<dbReference type="Pfam" id="PF11142">
    <property type="entry name" value="DUF2917"/>
    <property type="match status" value="1"/>
</dbReference>
<protein>
    <recommendedName>
        <fullName evidence="3">DUF2917 family protein</fullName>
    </recommendedName>
</protein>
<organism evidence="1 2">
    <name type="scientific">Paraburkholderia phenazinium</name>
    <dbReference type="NCBI Taxonomy" id="60549"/>
    <lineage>
        <taxon>Bacteria</taxon>
        <taxon>Pseudomonadati</taxon>
        <taxon>Pseudomonadota</taxon>
        <taxon>Betaproteobacteria</taxon>
        <taxon>Burkholderiales</taxon>
        <taxon>Burkholderiaceae</taxon>
        <taxon>Paraburkholderia</taxon>
    </lineage>
</organism>
<evidence type="ECO:0000313" key="1">
    <source>
        <dbReference type="EMBL" id="SIO14495.1"/>
    </source>
</evidence>
<dbReference type="AlphaFoldDB" id="A0A1N6H457"/>
<sequence>MVDASPQCMDEESGRYTGVQDERLPRVVVHVVVTPGATFSWRVNAATELSVNGARIWLTRSQSPYDYWLTPGNSLRLKRGERLWVSTDGDAPAHLALSSRLPVRRGVVSRWLARVAWLGFDRMAARTP</sequence>
<evidence type="ECO:0000313" key="2">
    <source>
        <dbReference type="Proteomes" id="UP000185151"/>
    </source>
</evidence>
<evidence type="ECO:0008006" key="3">
    <source>
        <dbReference type="Google" id="ProtNLM"/>
    </source>
</evidence>